<dbReference type="RefSeq" id="XP_014159099.1">
    <property type="nucleotide sequence ID" value="XM_014303624.1"/>
</dbReference>
<dbReference type="GeneID" id="25903120"/>
<proteinExistence type="predicted"/>
<keyword evidence="3" id="KW-1185">Reference proteome</keyword>
<evidence type="ECO:0000313" key="2">
    <source>
        <dbReference type="EMBL" id="KNC85197.1"/>
    </source>
</evidence>
<gene>
    <name evidence="2" type="ORF">SARC_02616</name>
</gene>
<name>A0A0L0G838_9EUKA</name>
<sequence length="68" mass="7618">MSANSDKSTVKNTDQPASGDNHLEQQVWTTPNSQLLRSVADEINKSAQRTAKLAARSRYPRERILKHA</sequence>
<evidence type="ECO:0000313" key="3">
    <source>
        <dbReference type="Proteomes" id="UP000054560"/>
    </source>
</evidence>
<feature type="region of interest" description="Disordered" evidence="1">
    <location>
        <begin position="1"/>
        <end position="26"/>
    </location>
</feature>
<feature type="compositionally biased region" description="Basic and acidic residues" evidence="1">
    <location>
        <begin position="59"/>
        <end position="68"/>
    </location>
</feature>
<accession>A0A0L0G838</accession>
<organism evidence="2 3">
    <name type="scientific">Sphaeroforma arctica JP610</name>
    <dbReference type="NCBI Taxonomy" id="667725"/>
    <lineage>
        <taxon>Eukaryota</taxon>
        <taxon>Ichthyosporea</taxon>
        <taxon>Ichthyophonida</taxon>
        <taxon>Sphaeroforma</taxon>
    </lineage>
</organism>
<protein>
    <submittedName>
        <fullName evidence="2">Uncharacterized protein</fullName>
    </submittedName>
</protein>
<dbReference type="AlphaFoldDB" id="A0A0L0G838"/>
<dbReference type="EMBL" id="KQ241715">
    <property type="protein sequence ID" value="KNC85197.1"/>
    <property type="molecule type" value="Genomic_DNA"/>
</dbReference>
<reference evidence="2 3" key="1">
    <citation type="submission" date="2011-02" db="EMBL/GenBank/DDBJ databases">
        <title>The Genome Sequence of Sphaeroforma arctica JP610.</title>
        <authorList>
            <consortium name="The Broad Institute Genome Sequencing Platform"/>
            <person name="Russ C."/>
            <person name="Cuomo C."/>
            <person name="Young S.K."/>
            <person name="Zeng Q."/>
            <person name="Gargeya S."/>
            <person name="Alvarado L."/>
            <person name="Berlin A."/>
            <person name="Chapman S.B."/>
            <person name="Chen Z."/>
            <person name="Freedman E."/>
            <person name="Gellesch M."/>
            <person name="Goldberg J."/>
            <person name="Griggs A."/>
            <person name="Gujja S."/>
            <person name="Heilman E."/>
            <person name="Heiman D."/>
            <person name="Howarth C."/>
            <person name="Mehta T."/>
            <person name="Neiman D."/>
            <person name="Pearson M."/>
            <person name="Roberts A."/>
            <person name="Saif S."/>
            <person name="Shea T."/>
            <person name="Shenoy N."/>
            <person name="Sisk P."/>
            <person name="Stolte C."/>
            <person name="Sykes S."/>
            <person name="White J."/>
            <person name="Yandava C."/>
            <person name="Burger G."/>
            <person name="Gray M.W."/>
            <person name="Holland P.W.H."/>
            <person name="King N."/>
            <person name="Lang F.B.F."/>
            <person name="Roger A.J."/>
            <person name="Ruiz-Trillo I."/>
            <person name="Haas B."/>
            <person name="Nusbaum C."/>
            <person name="Birren B."/>
        </authorList>
    </citation>
    <scope>NUCLEOTIDE SEQUENCE [LARGE SCALE GENOMIC DNA]</scope>
    <source>
        <strain evidence="2 3">JP610</strain>
    </source>
</reference>
<dbReference type="Proteomes" id="UP000054560">
    <property type="component" value="Unassembled WGS sequence"/>
</dbReference>
<evidence type="ECO:0000256" key="1">
    <source>
        <dbReference type="SAM" id="MobiDB-lite"/>
    </source>
</evidence>
<feature type="region of interest" description="Disordered" evidence="1">
    <location>
        <begin position="49"/>
        <end position="68"/>
    </location>
</feature>